<protein>
    <submittedName>
        <fullName evidence="2">DNA-binding protein</fullName>
    </submittedName>
</protein>
<dbReference type="SUPFAM" id="SSF46955">
    <property type="entry name" value="Putative DNA-binding domain"/>
    <property type="match status" value="1"/>
</dbReference>
<dbReference type="Proteomes" id="UP000244173">
    <property type="component" value="Chromosome"/>
</dbReference>
<keyword evidence="2" id="KW-0238">DNA-binding</keyword>
<dbReference type="EMBL" id="CP028519">
    <property type="protein sequence ID" value="AVY94510.1"/>
    <property type="molecule type" value="Genomic_DNA"/>
</dbReference>
<accession>A0A2S0PAU7</accession>
<dbReference type="InterPro" id="IPR009061">
    <property type="entry name" value="DNA-bd_dom_put_sf"/>
</dbReference>
<dbReference type="InterPro" id="IPR010093">
    <property type="entry name" value="SinI_DNA-bd"/>
</dbReference>
<keyword evidence="3" id="KW-1185">Reference proteome</keyword>
<gene>
    <name evidence="2" type="ORF">DAI18_10975</name>
</gene>
<evidence type="ECO:0000313" key="3">
    <source>
        <dbReference type="Proteomes" id="UP000244173"/>
    </source>
</evidence>
<dbReference type="NCBIfam" id="TIGR01764">
    <property type="entry name" value="excise"/>
    <property type="match status" value="1"/>
</dbReference>
<dbReference type="Pfam" id="PF12728">
    <property type="entry name" value="HTH_17"/>
    <property type="match status" value="1"/>
</dbReference>
<feature type="domain" description="Helix-turn-helix" evidence="1">
    <location>
        <begin position="84"/>
        <end position="132"/>
    </location>
</feature>
<reference evidence="2 3" key="1">
    <citation type="submission" date="2018-04" db="EMBL/GenBank/DDBJ databases">
        <title>Denitrifier Microvirgula.</title>
        <authorList>
            <person name="Anderson E."/>
            <person name="Jang J."/>
            <person name="Ishii S."/>
        </authorList>
    </citation>
    <scope>NUCLEOTIDE SEQUENCE [LARGE SCALE GENOMIC DNA]</scope>
    <source>
        <strain evidence="2 3">BE2.4</strain>
    </source>
</reference>
<proteinExistence type="predicted"/>
<evidence type="ECO:0000313" key="2">
    <source>
        <dbReference type="EMBL" id="AVY94510.1"/>
    </source>
</evidence>
<dbReference type="OrthoDB" id="26212at2"/>
<organism evidence="2 3">
    <name type="scientific">Microvirgula aerodenitrificans</name>
    <dbReference type="NCBI Taxonomy" id="57480"/>
    <lineage>
        <taxon>Bacteria</taxon>
        <taxon>Pseudomonadati</taxon>
        <taxon>Pseudomonadota</taxon>
        <taxon>Betaproteobacteria</taxon>
        <taxon>Neisseriales</taxon>
        <taxon>Aquaspirillaceae</taxon>
        <taxon>Microvirgula</taxon>
    </lineage>
</organism>
<dbReference type="AlphaFoldDB" id="A0A2S0PAU7"/>
<dbReference type="KEGG" id="maer:DAI18_10975"/>
<evidence type="ECO:0000259" key="1">
    <source>
        <dbReference type="Pfam" id="PF12728"/>
    </source>
</evidence>
<dbReference type="STRING" id="1122240.GCA_000620105_00227"/>
<sequence>MTPVLSAEMTLPAAREAQLAGEGRRALAACLASGPGTQRLQILDEQNQSHQLDLPISALRLLLDILAEQAEGNTVKVVPVHAELTTQEAADLLNVSRPHLVKLLDNDALPCHRTGKHRRIRLTDLMRFKAERDHNSEQAMAALASQAQALGMGYD</sequence>
<name>A0A2S0PAU7_9NEIS</name>
<dbReference type="GO" id="GO:0003677">
    <property type="term" value="F:DNA binding"/>
    <property type="evidence" value="ECO:0007669"/>
    <property type="project" value="UniProtKB-KW"/>
</dbReference>
<dbReference type="InterPro" id="IPR041657">
    <property type="entry name" value="HTH_17"/>
</dbReference>